<gene>
    <name evidence="1" type="ORF">MetexDRAFT_0949</name>
</gene>
<accession>H1KE87</accession>
<dbReference type="InterPro" id="IPR045677">
    <property type="entry name" value="DUF6197"/>
</dbReference>
<comment type="caution">
    <text evidence="1">The sequence shown here is derived from an EMBL/GenBank/DDBJ whole genome shotgun (WGS) entry which is preliminary data.</text>
</comment>
<dbReference type="Pfam" id="PF19698">
    <property type="entry name" value="DUF6197"/>
    <property type="match status" value="1"/>
</dbReference>
<reference evidence="1 2" key="1">
    <citation type="submission" date="2011-09" db="EMBL/GenBank/DDBJ databases">
        <title>The draft genome of Methylobacterium extorquens DSM 13060.</title>
        <authorList>
            <consortium name="US DOE Joint Genome Institute (JGI-PGF)"/>
            <person name="Lucas S."/>
            <person name="Han J."/>
            <person name="Lapidus A."/>
            <person name="Cheng J.-F."/>
            <person name="Goodwin L."/>
            <person name="Pitluck S."/>
            <person name="Peters L."/>
            <person name="Land M.L."/>
            <person name="Hauser L."/>
            <person name="Koskimaki J."/>
            <person name="Halonen O."/>
            <person name="Pirttila A."/>
            <person name="Frank C."/>
            <person name="Woyke T.J."/>
        </authorList>
    </citation>
    <scope>NUCLEOTIDE SEQUENCE [LARGE SCALE GENOMIC DNA]</scope>
    <source>
        <strain evidence="1 2">DSM 13060</strain>
    </source>
</reference>
<evidence type="ECO:0000313" key="1">
    <source>
        <dbReference type="EMBL" id="EHP94204.1"/>
    </source>
</evidence>
<name>H1KE87_METEX</name>
<dbReference type="Proteomes" id="UP000004382">
    <property type="component" value="Unassembled WGS sequence"/>
</dbReference>
<protein>
    <submittedName>
        <fullName evidence="1">Uncharacterized protein</fullName>
    </submittedName>
</protein>
<dbReference type="EMBL" id="AGJK01000014">
    <property type="protein sequence ID" value="EHP94204.1"/>
    <property type="molecule type" value="Genomic_DNA"/>
</dbReference>
<dbReference type="AlphaFoldDB" id="H1KE87"/>
<dbReference type="RefSeq" id="WP_003597480.1">
    <property type="nucleotide sequence ID" value="NZ_AGJK01000014.1"/>
</dbReference>
<proteinExistence type="predicted"/>
<sequence>MSPAATAVAVPTKPVRARLEEAVERLLIILDTLDGDPDFEDGADAEPSLGAPEGHVSHLVWLHGTDSDREVEHRAPVTAADVFAGMAATLADPGRWTKGAEARNAAGECVPATDPRAVCWCIYGARRIELAKVKSAALRRRLDDETDEMLHGAAGGAAPSAVNDGPSTSHTDALDLIRRAGLQHNSI</sequence>
<dbReference type="PATRIC" id="fig|882800.3.peg.916"/>
<evidence type="ECO:0000313" key="2">
    <source>
        <dbReference type="Proteomes" id="UP000004382"/>
    </source>
</evidence>
<organism evidence="1 2">
    <name type="scientific">Methylorubrum extorquens DSM 13060</name>
    <dbReference type="NCBI Taxonomy" id="882800"/>
    <lineage>
        <taxon>Bacteria</taxon>
        <taxon>Pseudomonadati</taxon>
        <taxon>Pseudomonadota</taxon>
        <taxon>Alphaproteobacteria</taxon>
        <taxon>Hyphomicrobiales</taxon>
        <taxon>Methylobacteriaceae</taxon>
        <taxon>Methylorubrum</taxon>
    </lineage>
</organism>